<accession>A0A0K6G822</accession>
<protein>
    <submittedName>
        <fullName evidence="1">Uncharacterized protein</fullName>
    </submittedName>
</protein>
<dbReference type="EMBL" id="CYGV01001467">
    <property type="protein sequence ID" value="CUA74625.1"/>
    <property type="molecule type" value="Genomic_DNA"/>
</dbReference>
<dbReference type="AlphaFoldDB" id="A0A0K6G822"/>
<name>A0A0K6G822_9AGAM</name>
<evidence type="ECO:0000313" key="2">
    <source>
        <dbReference type="Proteomes" id="UP000044841"/>
    </source>
</evidence>
<gene>
    <name evidence="1" type="ORF">RSOLAG22IIIB_05633</name>
</gene>
<proteinExistence type="predicted"/>
<keyword evidence="2" id="KW-1185">Reference proteome</keyword>
<organism evidence="1 2">
    <name type="scientific">Rhizoctonia solani</name>
    <dbReference type="NCBI Taxonomy" id="456999"/>
    <lineage>
        <taxon>Eukaryota</taxon>
        <taxon>Fungi</taxon>
        <taxon>Dikarya</taxon>
        <taxon>Basidiomycota</taxon>
        <taxon>Agaricomycotina</taxon>
        <taxon>Agaricomycetes</taxon>
        <taxon>Cantharellales</taxon>
        <taxon>Ceratobasidiaceae</taxon>
        <taxon>Rhizoctonia</taxon>
    </lineage>
</organism>
<sequence>MECCYIAGAQFFVMDQYFCAYNAIHRLIFPVDDTCTPLDPIQHAPAPGDIIHICGANLRTDHGEGLEIWKDQSQQWEPMELFPTLGDALEASVNPSLLRSLNGFELEGGGGEDLEEQFYSYGWPPTWQSISRWVDDRKARHAPNICPMKDCKQELRRPHALKDHLLFKFEIKDTITYTMAVNRCNTSPLEAIRPGSSPSDIEKHTGHHEAVVQANDNRDEVLSDLARLFAGFNLDPTIDPTSAKNETSSEEPKCLPETLKLPKSKNYDMFSEIAGASYFIVNGFIYGWDKIGWSMFEVNELCQPLEPPIFCGTGYNQDIVIANVVFQIDENDTLFRQIEPKQWILEPIYHTYGDAFAASSTLTAVHATLPSTNLNYAGDELVCGSSRPYFAGMATVEDLSDRGQIQPHEPKILQSEENKKTESISLSSTGPLGSLYGFGLGFDSSPDLSTMGEMISTNEPDLGFESVKDLLWAEAPDVNPFYTCDVNGVDLSTPFLGEGQKAPAKSQDLIGFVHWWDVGEC</sequence>
<dbReference type="Proteomes" id="UP000044841">
    <property type="component" value="Unassembled WGS sequence"/>
</dbReference>
<evidence type="ECO:0000313" key="1">
    <source>
        <dbReference type="EMBL" id="CUA74625.1"/>
    </source>
</evidence>
<reference evidence="1 2" key="1">
    <citation type="submission" date="2015-07" db="EMBL/GenBank/DDBJ databases">
        <authorList>
            <person name="Noorani M."/>
        </authorList>
    </citation>
    <scope>NUCLEOTIDE SEQUENCE [LARGE SCALE GENOMIC DNA]</scope>
    <source>
        <strain evidence="1">BBA 69670</strain>
    </source>
</reference>